<protein>
    <submittedName>
        <fullName evidence="1">Methyltransferase domain-containing protein</fullName>
    </submittedName>
</protein>
<dbReference type="Pfam" id="PF13578">
    <property type="entry name" value="Methyltransf_24"/>
    <property type="match status" value="1"/>
</dbReference>
<dbReference type="Proteomes" id="UP000287853">
    <property type="component" value="Unassembled WGS sequence"/>
</dbReference>
<keyword evidence="1" id="KW-0808">Transferase</keyword>
<dbReference type="EMBL" id="MTKO01000052">
    <property type="protein sequence ID" value="RWX46757.1"/>
    <property type="molecule type" value="Genomic_DNA"/>
</dbReference>
<keyword evidence="2" id="KW-1185">Reference proteome</keyword>
<accession>A0A444J0S8</accession>
<name>A0A444J0S8_9BACT</name>
<proteinExistence type="predicted"/>
<dbReference type="GO" id="GO:0032259">
    <property type="term" value="P:methylation"/>
    <property type="evidence" value="ECO:0007669"/>
    <property type="project" value="UniProtKB-KW"/>
</dbReference>
<organism evidence="1 2">
    <name type="scientific">Candidatus Electrothrix aarhusensis</name>
    <dbReference type="NCBI Taxonomy" id="1859131"/>
    <lineage>
        <taxon>Bacteria</taxon>
        <taxon>Pseudomonadati</taxon>
        <taxon>Thermodesulfobacteriota</taxon>
        <taxon>Desulfobulbia</taxon>
        <taxon>Desulfobulbales</taxon>
        <taxon>Desulfobulbaceae</taxon>
        <taxon>Candidatus Electrothrix</taxon>
    </lineage>
</organism>
<comment type="caution">
    <text evidence="1">The sequence shown here is derived from an EMBL/GenBank/DDBJ whole genome shotgun (WGS) entry which is preliminary data.</text>
</comment>
<dbReference type="InterPro" id="IPR029063">
    <property type="entry name" value="SAM-dependent_MTases_sf"/>
</dbReference>
<keyword evidence="1" id="KW-0489">Methyltransferase</keyword>
<evidence type="ECO:0000313" key="1">
    <source>
        <dbReference type="EMBL" id="RWX46757.1"/>
    </source>
</evidence>
<dbReference type="AlphaFoldDB" id="A0A444J0S8"/>
<sequence>MMPMDIIHQFSLKLKELLFDAKGTCSDGLENCRREICVLDDYNELKKVFGWELDPIIDDQDLLKYRFAEDVNNRRLRDFESIATVVKNVAPEICLDIGTGSGSVAALMSINAPDAEVNTVNIPPEEFEDGGTLTTIKLKRDEIGSYYKRRGLAGINQIFANTKNWNPNFKKIDVAFIDGSHDIEFVVNDTMKIIKSMPPGSFILWHDFNLSLVNNYHWIKSVCLGVEQLYRNGVIKGRIFSIKNSWIGIYQVPSL</sequence>
<evidence type="ECO:0000313" key="2">
    <source>
        <dbReference type="Proteomes" id="UP000287853"/>
    </source>
</evidence>
<gene>
    <name evidence="1" type="ORF">H206_02279</name>
</gene>
<dbReference type="GO" id="GO:0008168">
    <property type="term" value="F:methyltransferase activity"/>
    <property type="evidence" value="ECO:0007669"/>
    <property type="project" value="UniProtKB-KW"/>
</dbReference>
<dbReference type="Gene3D" id="3.40.50.150">
    <property type="entry name" value="Vaccinia Virus protein VP39"/>
    <property type="match status" value="1"/>
</dbReference>
<dbReference type="SUPFAM" id="SSF53335">
    <property type="entry name" value="S-adenosyl-L-methionine-dependent methyltransferases"/>
    <property type="match status" value="1"/>
</dbReference>
<reference evidence="1 2" key="1">
    <citation type="submission" date="2017-01" db="EMBL/GenBank/DDBJ databases">
        <title>The cable genome- insights into the physiology and evolution of filamentous bacteria capable of sulfide oxidation via long distance electron transfer.</title>
        <authorList>
            <person name="Schreiber L."/>
            <person name="Bjerg J.T."/>
            <person name="Boggild A."/>
            <person name="Van De Vossenberg J."/>
            <person name="Meysman F."/>
            <person name="Nielsen L.P."/>
            <person name="Schramm A."/>
            <person name="Kjeldsen K.U."/>
        </authorList>
    </citation>
    <scope>NUCLEOTIDE SEQUENCE [LARGE SCALE GENOMIC DNA]</scope>
    <source>
        <strain evidence="1">MCF</strain>
    </source>
</reference>